<dbReference type="EMBL" id="JAHRIP010040314">
    <property type="protein sequence ID" value="MEQ2296603.1"/>
    <property type="molecule type" value="Genomic_DNA"/>
</dbReference>
<accession>A0ABV0YRW5</accession>
<name>A0ABV0YRW5_9TELE</name>
<reference evidence="1 2" key="1">
    <citation type="submission" date="2021-06" db="EMBL/GenBank/DDBJ databases">
        <authorList>
            <person name="Palmer J.M."/>
        </authorList>
    </citation>
    <scope>NUCLEOTIDE SEQUENCE [LARGE SCALE GENOMIC DNA]</scope>
    <source>
        <strain evidence="1 2">AS_MEX2019</strain>
        <tissue evidence="1">Muscle</tissue>
    </source>
</reference>
<evidence type="ECO:0000313" key="1">
    <source>
        <dbReference type="EMBL" id="MEQ2296603.1"/>
    </source>
</evidence>
<keyword evidence="2" id="KW-1185">Reference proteome</keyword>
<protein>
    <submittedName>
        <fullName evidence="1">Uncharacterized protein</fullName>
    </submittedName>
</protein>
<proteinExistence type="predicted"/>
<dbReference type="Proteomes" id="UP001469553">
    <property type="component" value="Unassembled WGS sequence"/>
</dbReference>
<organism evidence="1 2">
    <name type="scientific">Ameca splendens</name>
    <dbReference type="NCBI Taxonomy" id="208324"/>
    <lineage>
        <taxon>Eukaryota</taxon>
        <taxon>Metazoa</taxon>
        <taxon>Chordata</taxon>
        <taxon>Craniata</taxon>
        <taxon>Vertebrata</taxon>
        <taxon>Euteleostomi</taxon>
        <taxon>Actinopterygii</taxon>
        <taxon>Neopterygii</taxon>
        <taxon>Teleostei</taxon>
        <taxon>Neoteleostei</taxon>
        <taxon>Acanthomorphata</taxon>
        <taxon>Ovalentaria</taxon>
        <taxon>Atherinomorphae</taxon>
        <taxon>Cyprinodontiformes</taxon>
        <taxon>Goodeidae</taxon>
        <taxon>Ameca</taxon>
    </lineage>
</organism>
<comment type="caution">
    <text evidence="1">The sequence shown here is derived from an EMBL/GenBank/DDBJ whole genome shotgun (WGS) entry which is preliminary data.</text>
</comment>
<gene>
    <name evidence="1" type="ORF">AMECASPLE_026400</name>
</gene>
<evidence type="ECO:0000313" key="2">
    <source>
        <dbReference type="Proteomes" id="UP001469553"/>
    </source>
</evidence>
<sequence length="101" mass="11684">MEQFELHVFPNRFHRFLLCENVLGKKKKTCLFAGWLLFTVCGRARRLVLVTLEPGLWERVSRLRTKCCACVRDVWCGANCPSHVHQSIVGLRHSRGYVRAA</sequence>